<evidence type="ECO:0000256" key="1">
    <source>
        <dbReference type="ARBA" id="ARBA00004141"/>
    </source>
</evidence>
<dbReference type="EMBL" id="JACIJM010000005">
    <property type="protein sequence ID" value="MBB5722400.1"/>
    <property type="molecule type" value="Genomic_DNA"/>
</dbReference>
<comment type="subcellular location">
    <subcellularLocation>
        <location evidence="1">Membrane</location>
        <topology evidence="1">Multi-pass membrane protein</topology>
    </subcellularLocation>
</comment>
<protein>
    <submittedName>
        <fullName evidence="7">Putative membrane protein</fullName>
    </submittedName>
</protein>
<dbReference type="RefSeq" id="WP_183528633.1">
    <property type="nucleotide sequence ID" value="NZ_JACIJM010000005.1"/>
</dbReference>
<evidence type="ECO:0000259" key="6">
    <source>
        <dbReference type="Pfam" id="PF07298"/>
    </source>
</evidence>
<proteinExistence type="predicted"/>
<evidence type="ECO:0000256" key="2">
    <source>
        <dbReference type="ARBA" id="ARBA00022692"/>
    </source>
</evidence>
<accession>A0A7W9BL04</accession>
<feature type="transmembrane region" description="Helical" evidence="5">
    <location>
        <begin position="118"/>
        <end position="136"/>
    </location>
</feature>
<keyword evidence="8" id="KW-1185">Reference proteome</keyword>
<evidence type="ECO:0000256" key="4">
    <source>
        <dbReference type="ARBA" id="ARBA00023136"/>
    </source>
</evidence>
<dbReference type="Pfam" id="PF07298">
    <property type="entry name" value="NnrU"/>
    <property type="match status" value="1"/>
</dbReference>
<evidence type="ECO:0000313" key="7">
    <source>
        <dbReference type="EMBL" id="MBB5722400.1"/>
    </source>
</evidence>
<keyword evidence="3 5" id="KW-1133">Transmembrane helix</keyword>
<reference evidence="7 8" key="1">
    <citation type="submission" date="2020-08" db="EMBL/GenBank/DDBJ databases">
        <title>Genomic Encyclopedia of Type Strains, Phase IV (KMG-IV): sequencing the most valuable type-strain genomes for metagenomic binning, comparative biology and taxonomic classification.</title>
        <authorList>
            <person name="Goeker M."/>
        </authorList>
    </citation>
    <scope>NUCLEOTIDE SEQUENCE [LARGE SCALE GENOMIC DNA]</scope>
    <source>
        <strain evidence="7 8">DSM 101064</strain>
    </source>
</reference>
<dbReference type="GO" id="GO:0016020">
    <property type="term" value="C:membrane"/>
    <property type="evidence" value="ECO:0007669"/>
    <property type="project" value="UniProtKB-SubCell"/>
</dbReference>
<feature type="transmembrane region" description="Helical" evidence="5">
    <location>
        <begin position="59"/>
        <end position="81"/>
    </location>
</feature>
<evidence type="ECO:0000256" key="5">
    <source>
        <dbReference type="SAM" id="Phobius"/>
    </source>
</evidence>
<dbReference type="InterPro" id="IPR009915">
    <property type="entry name" value="NnrU_dom"/>
</dbReference>
<evidence type="ECO:0000256" key="3">
    <source>
        <dbReference type="ARBA" id="ARBA00022989"/>
    </source>
</evidence>
<feature type="transmembrane region" description="Helical" evidence="5">
    <location>
        <begin position="34"/>
        <end position="53"/>
    </location>
</feature>
<gene>
    <name evidence="7" type="ORF">FHS72_002026</name>
</gene>
<keyword evidence="4 5" id="KW-0472">Membrane</keyword>
<name>A0A7W9BL04_9RHOB</name>
<feature type="domain" description="NnrU" evidence="6">
    <location>
        <begin position="4"/>
        <end position="178"/>
    </location>
</feature>
<organism evidence="7 8">
    <name type="scientific">Yoonia ponticola</name>
    <dbReference type="NCBI Taxonomy" id="1524255"/>
    <lineage>
        <taxon>Bacteria</taxon>
        <taxon>Pseudomonadati</taxon>
        <taxon>Pseudomonadota</taxon>
        <taxon>Alphaproteobacteria</taxon>
        <taxon>Rhodobacterales</taxon>
        <taxon>Paracoccaceae</taxon>
        <taxon>Yoonia</taxon>
    </lineage>
</organism>
<evidence type="ECO:0000313" key="8">
    <source>
        <dbReference type="Proteomes" id="UP000535415"/>
    </source>
</evidence>
<dbReference type="Proteomes" id="UP000535415">
    <property type="component" value="Unassembled WGS sequence"/>
</dbReference>
<keyword evidence="2 5" id="KW-0812">Transmembrane</keyword>
<feature type="transmembrane region" description="Helical" evidence="5">
    <location>
        <begin position="157"/>
        <end position="177"/>
    </location>
</feature>
<comment type="caution">
    <text evidence="7">The sequence shown here is derived from an EMBL/GenBank/DDBJ whole genome shotgun (WGS) entry which is preliminary data.</text>
</comment>
<sequence>MIYIIAGLILWSGVHFWKRIAPQERAKFGDKGKGIVAVGSVVAIVLMVIGYRMADGAFYWGRSPALTGVNNLLMLFAFYLFASSGAKTKITKVIRHPQLTAVVVWSVAHILVNGDTPSFVLFGGMAAWAIAEMIVVSKAEGPRGPYHEVPVKKEITAVIATVVVFLVVATIHIFLGYNPFG</sequence>
<dbReference type="AlphaFoldDB" id="A0A7W9BL04"/>